<dbReference type="AlphaFoldDB" id="A0A6V8MJ91"/>
<dbReference type="NCBIfam" id="TIGR02532">
    <property type="entry name" value="IV_pilin_GFxxxE"/>
    <property type="match status" value="1"/>
</dbReference>
<dbReference type="PRINTS" id="PR00813">
    <property type="entry name" value="BCTERIALGSPG"/>
</dbReference>
<gene>
    <name evidence="3" type="ORF">GMST_23650</name>
</gene>
<sequence>MTPGISYKTSAPEEAVGETRQWIANQHGFTFVELLVTCAILAILAFMTFPAYTKIRTRVQTVRAMEEIRGIEKNISAFTVDNNASLPPNLAAIRMDGMRDPWANPYIYHPFFVAYPDATDANVTEPLNLAGRSLNEDYDLFSKGPDGQTTSGIDDTVSTDNIVRTSDGGWVGQASDFLP</sequence>
<keyword evidence="2" id="KW-0812">Transmembrane</keyword>
<keyword evidence="2" id="KW-1133">Transmembrane helix</keyword>
<dbReference type="Gene3D" id="3.30.700.10">
    <property type="entry name" value="Glycoprotein, Type 4 Pilin"/>
    <property type="match status" value="1"/>
</dbReference>
<dbReference type="InterPro" id="IPR000983">
    <property type="entry name" value="Bac_GSPG_pilin"/>
</dbReference>
<dbReference type="Proteomes" id="UP000556026">
    <property type="component" value="Unassembled WGS sequence"/>
</dbReference>
<feature type="transmembrane region" description="Helical" evidence="2">
    <location>
        <begin position="34"/>
        <end position="53"/>
    </location>
</feature>
<reference evidence="4" key="1">
    <citation type="submission" date="2020-06" db="EMBL/GenBank/DDBJ databases">
        <title>Draft genomic sequence of Geomonas sp. Red330.</title>
        <authorList>
            <person name="Itoh H."/>
            <person name="Zhenxing X."/>
            <person name="Ushijima N."/>
            <person name="Masuda Y."/>
            <person name="Shiratori Y."/>
            <person name="Senoo K."/>
        </authorList>
    </citation>
    <scope>NUCLEOTIDE SEQUENCE [LARGE SCALE GENOMIC DNA]</scope>
    <source>
        <strain evidence="4">Red330</strain>
    </source>
</reference>
<evidence type="ECO:0008006" key="5">
    <source>
        <dbReference type="Google" id="ProtNLM"/>
    </source>
</evidence>
<evidence type="ECO:0000313" key="3">
    <source>
        <dbReference type="EMBL" id="GFO60040.1"/>
    </source>
</evidence>
<keyword evidence="4" id="KW-1185">Reference proteome</keyword>
<dbReference type="SUPFAM" id="SSF54523">
    <property type="entry name" value="Pili subunits"/>
    <property type="match status" value="1"/>
</dbReference>
<proteinExistence type="predicted"/>
<evidence type="ECO:0000256" key="1">
    <source>
        <dbReference type="ARBA" id="ARBA00022481"/>
    </source>
</evidence>
<keyword evidence="1" id="KW-0488">Methylation</keyword>
<comment type="caution">
    <text evidence="3">The sequence shown here is derived from an EMBL/GenBank/DDBJ whole genome shotgun (WGS) entry which is preliminary data.</text>
</comment>
<keyword evidence="2" id="KW-0472">Membrane</keyword>
<dbReference type="EMBL" id="BLXX01000006">
    <property type="protein sequence ID" value="GFO60040.1"/>
    <property type="molecule type" value="Genomic_DNA"/>
</dbReference>
<organism evidence="3 4">
    <name type="scientific">Geomonas silvestris</name>
    <dbReference type="NCBI Taxonomy" id="2740184"/>
    <lineage>
        <taxon>Bacteria</taxon>
        <taxon>Pseudomonadati</taxon>
        <taxon>Thermodesulfobacteriota</taxon>
        <taxon>Desulfuromonadia</taxon>
        <taxon>Geobacterales</taxon>
        <taxon>Geobacteraceae</taxon>
        <taxon>Geomonas</taxon>
    </lineage>
</organism>
<dbReference type="RefSeq" id="WP_183354856.1">
    <property type="nucleotide sequence ID" value="NZ_BLXX01000006.1"/>
</dbReference>
<dbReference type="InterPro" id="IPR012902">
    <property type="entry name" value="N_methyl_site"/>
</dbReference>
<dbReference type="GO" id="GO:0015628">
    <property type="term" value="P:protein secretion by the type II secretion system"/>
    <property type="evidence" value="ECO:0007669"/>
    <property type="project" value="InterPro"/>
</dbReference>
<accession>A0A6V8MJ91</accession>
<protein>
    <recommendedName>
        <fullName evidence="5">Prepilin-type N-terminal cleavage/methylation domain-containing protein</fullName>
    </recommendedName>
</protein>
<dbReference type="InterPro" id="IPR045584">
    <property type="entry name" value="Pilin-like"/>
</dbReference>
<evidence type="ECO:0000256" key="2">
    <source>
        <dbReference type="SAM" id="Phobius"/>
    </source>
</evidence>
<evidence type="ECO:0000313" key="4">
    <source>
        <dbReference type="Proteomes" id="UP000556026"/>
    </source>
</evidence>
<dbReference type="Pfam" id="PF07963">
    <property type="entry name" value="N_methyl"/>
    <property type="match status" value="1"/>
</dbReference>
<dbReference type="GO" id="GO:0015627">
    <property type="term" value="C:type II protein secretion system complex"/>
    <property type="evidence" value="ECO:0007669"/>
    <property type="project" value="InterPro"/>
</dbReference>
<name>A0A6V8MJ91_9BACT</name>